<evidence type="ECO:0000313" key="2">
    <source>
        <dbReference type="EMBL" id="SPD20873.1"/>
    </source>
</evidence>
<feature type="compositionally biased region" description="Polar residues" evidence="1">
    <location>
        <begin position="70"/>
        <end position="93"/>
    </location>
</feature>
<reference evidence="2" key="1">
    <citation type="submission" date="2018-02" db="EMBL/GenBank/DDBJ databases">
        <authorList>
            <person name="Cohen D.B."/>
            <person name="Kent A.D."/>
        </authorList>
    </citation>
    <scope>NUCLEOTIDE SEQUENCE</scope>
</reference>
<sequence length="104" mass="11613">MSKNRQRRSSFFSCFNIFKDKRYQGGDSSSNRGKSEKVFPSDRDNRFGVVGDPHVDSRAGKIIARKKEVWQSQSQDPSNSNKISMEIGTTTGTAPGADCEGYQK</sequence>
<dbReference type="AlphaFoldDB" id="A0A2N9I9X0"/>
<proteinExistence type="predicted"/>
<dbReference type="EMBL" id="OIVN01005110">
    <property type="protein sequence ID" value="SPD20873.1"/>
    <property type="molecule type" value="Genomic_DNA"/>
</dbReference>
<feature type="compositionally biased region" description="Basic and acidic residues" evidence="1">
    <location>
        <begin position="33"/>
        <end position="46"/>
    </location>
</feature>
<gene>
    <name evidence="2" type="ORF">FSB_LOCUS48755</name>
</gene>
<feature type="region of interest" description="Disordered" evidence="1">
    <location>
        <begin position="67"/>
        <end position="104"/>
    </location>
</feature>
<evidence type="ECO:0000256" key="1">
    <source>
        <dbReference type="SAM" id="MobiDB-lite"/>
    </source>
</evidence>
<organism evidence="2">
    <name type="scientific">Fagus sylvatica</name>
    <name type="common">Beechnut</name>
    <dbReference type="NCBI Taxonomy" id="28930"/>
    <lineage>
        <taxon>Eukaryota</taxon>
        <taxon>Viridiplantae</taxon>
        <taxon>Streptophyta</taxon>
        <taxon>Embryophyta</taxon>
        <taxon>Tracheophyta</taxon>
        <taxon>Spermatophyta</taxon>
        <taxon>Magnoliopsida</taxon>
        <taxon>eudicotyledons</taxon>
        <taxon>Gunneridae</taxon>
        <taxon>Pentapetalae</taxon>
        <taxon>rosids</taxon>
        <taxon>fabids</taxon>
        <taxon>Fagales</taxon>
        <taxon>Fagaceae</taxon>
        <taxon>Fagus</taxon>
    </lineage>
</organism>
<dbReference type="PANTHER" id="PTHR33511">
    <property type="entry name" value="OS06G0632400 PROTEIN"/>
    <property type="match status" value="1"/>
</dbReference>
<protein>
    <submittedName>
        <fullName evidence="2">Uncharacterized protein</fullName>
    </submittedName>
</protein>
<feature type="region of interest" description="Disordered" evidence="1">
    <location>
        <begin position="21"/>
        <end position="53"/>
    </location>
</feature>
<name>A0A2N9I9X0_FAGSY</name>
<accession>A0A2N9I9X0</accession>